<sequence length="143" mass="16497">MSIPLSQVTKYLFKPHPGVDIKYLEHDISGETQVTEFLTPGQLESLDPKAKQNHGKFLEDINEAVRSQIRTSNFYRLTSIALLIVFIILPALLLFFLGGSHWAVIGGVYYAFFAYLLVEAYIQANRNYFEYTLYDKFQKEYVS</sequence>
<gene>
    <name evidence="2" type="ORF">ACFOEO_11405</name>
</gene>
<feature type="transmembrane region" description="Helical" evidence="1">
    <location>
        <begin position="102"/>
        <end position="122"/>
    </location>
</feature>
<dbReference type="Proteomes" id="UP001595637">
    <property type="component" value="Unassembled WGS sequence"/>
</dbReference>
<feature type="transmembrane region" description="Helical" evidence="1">
    <location>
        <begin position="74"/>
        <end position="96"/>
    </location>
</feature>
<protein>
    <submittedName>
        <fullName evidence="2">Uncharacterized protein</fullName>
    </submittedName>
</protein>
<dbReference type="EMBL" id="JBHRVQ010000001">
    <property type="protein sequence ID" value="MFC3389184.1"/>
    <property type="molecule type" value="Genomic_DNA"/>
</dbReference>
<keyword evidence="1" id="KW-0472">Membrane</keyword>
<keyword evidence="3" id="KW-1185">Reference proteome</keyword>
<proteinExistence type="predicted"/>
<comment type="caution">
    <text evidence="2">The sequence shown here is derived from an EMBL/GenBank/DDBJ whole genome shotgun (WGS) entry which is preliminary data.</text>
</comment>
<dbReference type="RefSeq" id="WP_380655864.1">
    <property type="nucleotide sequence ID" value="NZ_JBHRVQ010000001.1"/>
</dbReference>
<organism evidence="2 3">
    <name type="scientific">Salinicoccus sesuvii</name>
    <dbReference type="NCBI Taxonomy" id="868281"/>
    <lineage>
        <taxon>Bacteria</taxon>
        <taxon>Bacillati</taxon>
        <taxon>Bacillota</taxon>
        <taxon>Bacilli</taxon>
        <taxon>Bacillales</taxon>
        <taxon>Staphylococcaceae</taxon>
        <taxon>Salinicoccus</taxon>
    </lineage>
</organism>
<reference evidence="3" key="1">
    <citation type="journal article" date="2019" name="Int. J. Syst. Evol. Microbiol.">
        <title>The Global Catalogue of Microorganisms (GCM) 10K type strain sequencing project: providing services to taxonomists for standard genome sequencing and annotation.</title>
        <authorList>
            <consortium name="The Broad Institute Genomics Platform"/>
            <consortium name="The Broad Institute Genome Sequencing Center for Infectious Disease"/>
            <person name="Wu L."/>
            <person name="Ma J."/>
        </authorList>
    </citation>
    <scope>NUCLEOTIDE SEQUENCE [LARGE SCALE GENOMIC DNA]</scope>
    <source>
        <strain evidence="3">CCM 7756</strain>
    </source>
</reference>
<name>A0ABV7N8F6_9STAP</name>
<evidence type="ECO:0000256" key="1">
    <source>
        <dbReference type="SAM" id="Phobius"/>
    </source>
</evidence>
<keyword evidence="1" id="KW-0812">Transmembrane</keyword>
<evidence type="ECO:0000313" key="3">
    <source>
        <dbReference type="Proteomes" id="UP001595637"/>
    </source>
</evidence>
<accession>A0ABV7N8F6</accession>
<keyword evidence="1" id="KW-1133">Transmembrane helix</keyword>
<evidence type="ECO:0000313" key="2">
    <source>
        <dbReference type="EMBL" id="MFC3389184.1"/>
    </source>
</evidence>